<evidence type="ECO:0000313" key="1">
    <source>
        <dbReference type="EMBL" id="MDX8036910.1"/>
    </source>
</evidence>
<dbReference type="EMBL" id="JAXAVW010000051">
    <property type="protein sequence ID" value="MDX8036910.1"/>
    <property type="molecule type" value="Genomic_DNA"/>
</dbReference>
<protein>
    <submittedName>
        <fullName evidence="1">Uncharacterized protein</fullName>
    </submittedName>
</protein>
<keyword evidence="2" id="KW-1185">Reference proteome</keyword>
<accession>A0ABU4TFR3</accession>
<gene>
    <name evidence="1" type="ORF">SK803_42510</name>
</gene>
<dbReference type="Proteomes" id="UP001285521">
    <property type="component" value="Unassembled WGS sequence"/>
</dbReference>
<dbReference type="RefSeq" id="WP_319971906.1">
    <property type="nucleotide sequence ID" value="NZ_JAXAVW010000051.1"/>
</dbReference>
<organism evidence="1 2">
    <name type="scientific">Lentzea miocenica</name>
    <dbReference type="NCBI Taxonomy" id="3095431"/>
    <lineage>
        <taxon>Bacteria</taxon>
        <taxon>Bacillati</taxon>
        <taxon>Actinomycetota</taxon>
        <taxon>Actinomycetes</taxon>
        <taxon>Pseudonocardiales</taxon>
        <taxon>Pseudonocardiaceae</taxon>
        <taxon>Lentzea</taxon>
    </lineage>
</organism>
<proteinExistence type="predicted"/>
<comment type="caution">
    <text evidence="1">The sequence shown here is derived from an EMBL/GenBank/DDBJ whole genome shotgun (WGS) entry which is preliminary data.</text>
</comment>
<reference evidence="1 2" key="2">
    <citation type="submission" date="2023-11" db="EMBL/GenBank/DDBJ databases">
        <authorList>
            <person name="Lara A.C."/>
            <person name="Chronakova A."/>
        </authorList>
    </citation>
    <scope>NUCLEOTIDE SEQUENCE [LARGE SCALE GENOMIC DNA]</scope>
    <source>
        <strain evidence="1 2">BCCO 10_0856</strain>
    </source>
</reference>
<sequence length="159" mass="17845">MNVEDMYVKGPSRLWSIPVADVVGLESGRHWVSLTDLFGLCDFLDVDMWGLLCDSYRYVLDEKGQLPPSAFEKSPNVFSVAMAYLWVGLPTSTLAFVQWCCRTPLDCVCGADCSCECEGCHLSLRQRRALIRTWRLRPANLNELALPADNDPHQVSTSD</sequence>
<evidence type="ECO:0000313" key="2">
    <source>
        <dbReference type="Proteomes" id="UP001285521"/>
    </source>
</evidence>
<name>A0ABU4TFR3_9PSEU</name>
<reference evidence="1 2" key="1">
    <citation type="submission" date="2023-11" db="EMBL/GenBank/DDBJ databases">
        <title>Lentzea sokolovensis, sp. nov., Lentzea kristufkii, sp. nov., and Lentzea miocenensis, sp. nov., rare actinobacteria from Sokolov Coal Basin, Miocene lacustrine sediment, Czech Republic.</title>
        <authorList>
            <person name="Lara A."/>
            <person name="Kotroba L."/>
            <person name="Nouioui I."/>
            <person name="Neumann-Schaal M."/>
            <person name="Mast Y."/>
            <person name="Chronakova A."/>
        </authorList>
    </citation>
    <scope>NUCLEOTIDE SEQUENCE [LARGE SCALE GENOMIC DNA]</scope>
    <source>
        <strain evidence="1 2">BCCO 10_0856</strain>
    </source>
</reference>